<comment type="caution">
    <text evidence="10">The sequence shown here is derived from an EMBL/GenBank/DDBJ whole genome shotgun (WGS) entry which is preliminary data.</text>
</comment>
<keyword evidence="6" id="KW-0067">ATP-binding</keyword>
<evidence type="ECO:0000256" key="4">
    <source>
        <dbReference type="ARBA" id="ARBA00022741"/>
    </source>
</evidence>
<dbReference type="Gene3D" id="1.10.510.10">
    <property type="entry name" value="Transferase(Phosphotransferase) domain 1"/>
    <property type="match status" value="1"/>
</dbReference>
<evidence type="ECO:0000256" key="1">
    <source>
        <dbReference type="ARBA" id="ARBA00012513"/>
    </source>
</evidence>
<dbReference type="InterPro" id="IPR000719">
    <property type="entry name" value="Prot_kinase_dom"/>
</dbReference>
<name>A0AA43TRD0_9LECA</name>
<dbReference type="PROSITE" id="PS00108">
    <property type="entry name" value="PROTEIN_KINASE_ST"/>
    <property type="match status" value="1"/>
</dbReference>
<dbReference type="Proteomes" id="UP001161017">
    <property type="component" value="Unassembled WGS sequence"/>
</dbReference>
<dbReference type="GO" id="GO:0005634">
    <property type="term" value="C:nucleus"/>
    <property type="evidence" value="ECO:0007669"/>
    <property type="project" value="TreeGrafter"/>
</dbReference>
<dbReference type="PANTHER" id="PTHR43671">
    <property type="entry name" value="SERINE/THREONINE-PROTEIN KINASE NEK"/>
    <property type="match status" value="1"/>
</dbReference>
<keyword evidence="5" id="KW-0418">Kinase</keyword>
<dbReference type="PANTHER" id="PTHR43671:SF98">
    <property type="entry name" value="SERINE_THREONINE-PROTEIN KINASE NEK11"/>
    <property type="match status" value="1"/>
</dbReference>
<dbReference type="Pfam" id="PF00069">
    <property type="entry name" value="Pkinase"/>
    <property type="match status" value="1"/>
</dbReference>
<keyword evidence="4" id="KW-0547">Nucleotide-binding</keyword>
<keyword evidence="11" id="KW-1185">Reference proteome</keyword>
<proteinExistence type="predicted"/>
<dbReference type="AlphaFoldDB" id="A0AA43TRD0"/>
<evidence type="ECO:0000256" key="8">
    <source>
        <dbReference type="ARBA" id="ARBA00048679"/>
    </source>
</evidence>
<dbReference type="InterPro" id="IPR050660">
    <property type="entry name" value="NEK_Ser/Thr_kinase"/>
</dbReference>
<evidence type="ECO:0000256" key="7">
    <source>
        <dbReference type="ARBA" id="ARBA00047899"/>
    </source>
</evidence>
<dbReference type="SMART" id="SM00220">
    <property type="entry name" value="S_TKc"/>
    <property type="match status" value="1"/>
</dbReference>
<evidence type="ECO:0000259" key="9">
    <source>
        <dbReference type="PROSITE" id="PS50011"/>
    </source>
</evidence>
<dbReference type="GO" id="GO:0005524">
    <property type="term" value="F:ATP binding"/>
    <property type="evidence" value="ECO:0007669"/>
    <property type="project" value="UniProtKB-KW"/>
</dbReference>
<dbReference type="CDD" id="cd00180">
    <property type="entry name" value="PKc"/>
    <property type="match status" value="1"/>
</dbReference>
<dbReference type="PROSITE" id="PS50011">
    <property type="entry name" value="PROTEIN_KINASE_DOM"/>
    <property type="match status" value="1"/>
</dbReference>
<evidence type="ECO:0000313" key="10">
    <source>
        <dbReference type="EMBL" id="MDI1485508.1"/>
    </source>
</evidence>
<dbReference type="EMBL" id="JAPUFD010000001">
    <property type="protein sequence ID" value="MDI1485508.1"/>
    <property type="molecule type" value="Genomic_DNA"/>
</dbReference>
<organism evidence="10 11">
    <name type="scientific">Ramalina farinacea</name>
    <dbReference type="NCBI Taxonomy" id="258253"/>
    <lineage>
        <taxon>Eukaryota</taxon>
        <taxon>Fungi</taxon>
        <taxon>Dikarya</taxon>
        <taxon>Ascomycota</taxon>
        <taxon>Pezizomycotina</taxon>
        <taxon>Lecanoromycetes</taxon>
        <taxon>OSLEUM clade</taxon>
        <taxon>Lecanoromycetidae</taxon>
        <taxon>Lecanorales</taxon>
        <taxon>Lecanorineae</taxon>
        <taxon>Ramalinaceae</taxon>
        <taxon>Ramalina</taxon>
    </lineage>
</organism>
<dbReference type="GO" id="GO:0004674">
    <property type="term" value="F:protein serine/threonine kinase activity"/>
    <property type="evidence" value="ECO:0007669"/>
    <property type="project" value="UniProtKB-KW"/>
</dbReference>
<feature type="domain" description="Protein kinase" evidence="9">
    <location>
        <begin position="72"/>
        <end position="383"/>
    </location>
</feature>
<dbReference type="SUPFAM" id="SSF56112">
    <property type="entry name" value="Protein kinase-like (PK-like)"/>
    <property type="match status" value="1"/>
</dbReference>
<evidence type="ECO:0000256" key="2">
    <source>
        <dbReference type="ARBA" id="ARBA00022527"/>
    </source>
</evidence>
<evidence type="ECO:0000313" key="11">
    <source>
        <dbReference type="Proteomes" id="UP001161017"/>
    </source>
</evidence>
<protein>
    <recommendedName>
        <fullName evidence="1">non-specific serine/threonine protein kinase</fullName>
        <ecNumber evidence="1">2.7.11.1</ecNumber>
    </recommendedName>
</protein>
<keyword evidence="2" id="KW-0723">Serine/threonine-protein kinase</keyword>
<gene>
    <name evidence="10" type="ORF">OHK93_000646</name>
</gene>
<dbReference type="EC" id="2.7.11.1" evidence="1"/>
<reference evidence="10" key="1">
    <citation type="journal article" date="2023" name="Genome Biol. Evol.">
        <title>First Whole Genome Sequence and Flow Cytometry Genome Size Data for the Lichen-Forming Fungus Ramalina farinacea (Ascomycota).</title>
        <authorList>
            <person name="Llewellyn T."/>
            <person name="Mian S."/>
            <person name="Hill R."/>
            <person name="Leitch I.J."/>
            <person name="Gaya E."/>
        </authorList>
    </citation>
    <scope>NUCLEOTIDE SEQUENCE</scope>
    <source>
        <strain evidence="10">LIQ254RAFAR</strain>
    </source>
</reference>
<evidence type="ECO:0000256" key="5">
    <source>
        <dbReference type="ARBA" id="ARBA00022777"/>
    </source>
</evidence>
<comment type="catalytic activity">
    <reaction evidence="7">
        <text>L-threonyl-[protein] + ATP = O-phospho-L-threonyl-[protein] + ADP + H(+)</text>
        <dbReference type="Rhea" id="RHEA:46608"/>
        <dbReference type="Rhea" id="RHEA-COMP:11060"/>
        <dbReference type="Rhea" id="RHEA-COMP:11605"/>
        <dbReference type="ChEBI" id="CHEBI:15378"/>
        <dbReference type="ChEBI" id="CHEBI:30013"/>
        <dbReference type="ChEBI" id="CHEBI:30616"/>
        <dbReference type="ChEBI" id="CHEBI:61977"/>
        <dbReference type="ChEBI" id="CHEBI:456216"/>
        <dbReference type="EC" id="2.7.11.1"/>
    </reaction>
</comment>
<dbReference type="InterPro" id="IPR008271">
    <property type="entry name" value="Ser/Thr_kinase_AS"/>
</dbReference>
<accession>A0AA43TRD0</accession>
<sequence length="446" mass="50808">MSSVPPAFREEVQQRWRNDRIDDSVARYYLQTFTCADSHAFGEHSGRPLGLEEILKEDGATPFNQITRWQGWGPLKYVGEGTYGSITLWENRLADGTVMRAAIKDAACSSFFRDYCAEASLTKRLNLAGCKNVVQVLGWAFLPADVHKLQDEPKHSIAYEFAEYSDLAQLYKWYKQEGLIFPEPFIWHVLCSIANALCYCRHGHAQTPGIPGWDSIVHGDIKCDNILITEPDQDPQHEGYPLIKLADFGLAYTLGASVTSVQHFVTSQAFGISRYIAPEIKDRTPEREGRRRRPHELYGVHSDIYALGMVCKAMVHLADFGQPSTGPNATGPLTELTKSMDLTRVYSPELRNLLDWCAAPDPRDRPHIVSLFNEAIATMHRMLEVGFESSKDAERRLRPYHSLVLFTEHGQQRWHSDPAFRRMYLFANCFPLHRLMKEEEARRNSA</sequence>
<keyword evidence="3" id="KW-0808">Transferase</keyword>
<comment type="catalytic activity">
    <reaction evidence="8">
        <text>L-seryl-[protein] + ATP = O-phospho-L-seryl-[protein] + ADP + H(+)</text>
        <dbReference type="Rhea" id="RHEA:17989"/>
        <dbReference type="Rhea" id="RHEA-COMP:9863"/>
        <dbReference type="Rhea" id="RHEA-COMP:11604"/>
        <dbReference type="ChEBI" id="CHEBI:15378"/>
        <dbReference type="ChEBI" id="CHEBI:29999"/>
        <dbReference type="ChEBI" id="CHEBI:30616"/>
        <dbReference type="ChEBI" id="CHEBI:83421"/>
        <dbReference type="ChEBI" id="CHEBI:456216"/>
        <dbReference type="EC" id="2.7.11.1"/>
    </reaction>
</comment>
<evidence type="ECO:0000256" key="3">
    <source>
        <dbReference type="ARBA" id="ARBA00022679"/>
    </source>
</evidence>
<dbReference type="InterPro" id="IPR011009">
    <property type="entry name" value="Kinase-like_dom_sf"/>
</dbReference>
<evidence type="ECO:0000256" key="6">
    <source>
        <dbReference type="ARBA" id="ARBA00022840"/>
    </source>
</evidence>